<evidence type="ECO:0000313" key="11">
    <source>
        <dbReference type="Proteomes" id="UP000215002"/>
    </source>
</evidence>
<proteinExistence type="predicted"/>
<name>A0A223NZH0_9SPHI</name>
<dbReference type="SUPFAM" id="SSF47384">
    <property type="entry name" value="Homodimeric domain of signal transducing histidine kinase"/>
    <property type="match status" value="1"/>
</dbReference>
<dbReference type="GO" id="GO:0000155">
    <property type="term" value="F:phosphorelay sensor kinase activity"/>
    <property type="evidence" value="ECO:0007669"/>
    <property type="project" value="InterPro"/>
</dbReference>
<gene>
    <name evidence="10" type="ORF">MuYL_3331</name>
</gene>
<dbReference type="PANTHER" id="PTHR43711:SF1">
    <property type="entry name" value="HISTIDINE KINASE 1"/>
    <property type="match status" value="1"/>
</dbReference>
<reference evidence="10 11" key="1">
    <citation type="submission" date="2017-08" db="EMBL/GenBank/DDBJ databases">
        <title>Complete genome sequence of Mucilaginibacter sp. strain BJC16-A31.</title>
        <authorList>
            <consortium name="Henan University of Science and Technology"/>
            <person name="You X."/>
        </authorList>
    </citation>
    <scope>NUCLEOTIDE SEQUENCE [LARGE SCALE GENOMIC DNA]</scope>
    <source>
        <strain evidence="10 11">BJC16-A31</strain>
    </source>
</reference>
<dbReference type="SMART" id="SM00387">
    <property type="entry name" value="HATPase_c"/>
    <property type="match status" value="1"/>
</dbReference>
<dbReference type="SUPFAM" id="SSF48452">
    <property type="entry name" value="TPR-like"/>
    <property type="match status" value="1"/>
</dbReference>
<evidence type="ECO:0000256" key="3">
    <source>
        <dbReference type="ARBA" id="ARBA00022679"/>
    </source>
</evidence>
<evidence type="ECO:0000259" key="9">
    <source>
        <dbReference type="PROSITE" id="PS50109"/>
    </source>
</evidence>
<dbReference type="RefSeq" id="WP_094571449.1">
    <property type="nucleotide sequence ID" value="NZ_CP022743.1"/>
</dbReference>
<dbReference type="KEGG" id="muc:MuYL_3331"/>
<dbReference type="InterPro" id="IPR003594">
    <property type="entry name" value="HATPase_dom"/>
</dbReference>
<feature type="domain" description="Histidine kinase" evidence="9">
    <location>
        <begin position="419"/>
        <end position="635"/>
    </location>
</feature>
<dbReference type="Gene3D" id="1.10.287.130">
    <property type="match status" value="1"/>
</dbReference>
<dbReference type="InterPro" id="IPR036097">
    <property type="entry name" value="HisK_dim/P_sf"/>
</dbReference>
<keyword evidence="11" id="KW-1185">Reference proteome</keyword>
<feature type="transmembrane region" description="Helical" evidence="7">
    <location>
        <begin position="353"/>
        <end position="375"/>
    </location>
</feature>
<dbReference type="EC" id="2.7.13.3" evidence="2"/>
<dbReference type="SMART" id="SM00028">
    <property type="entry name" value="TPR"/>
    <property type="match status" value="5"/>
</dbReference>
<dbReference type="PRINTS" id="PR00344">
    <property type="entry name" value="BCTRLSENSOR"/>
</dbReference>
<dbReference type="InterPro" id="IPR050736">
    <property type="entry name" value="Sensor_HK_Regulatory"/>
</dbReference>
<feature type="signal peptide" evidence="8">
    <location>
        <begin position="1"/>
        <end position="21"/>
    </location>
</feature>
<dbReference type="AlphaFoldDB" id="A0A223NZH0"/>
<keyword evidence="3" id="KW-0808">Transferase</keyword>
<evidence type="ECO:0000256" key="4">
    <source>
        <dbReference type="ARBA" id="ARBA00022777"/>
    </source>
</evidence>
<organism evidence="10 11">
    <name type="scientific">Mucilaginibacter xinganensis</name>
    <dbReference type="NCBI Taxonomy" id="1234841"/>
    <lineage>
        <taxon>Bacteria</taxon>
        <taxon>Pseudomonadati</taxon>
        <taxon>Bacteroidota</taxon>
        <taxon>Sphingobacteriia</taxon>
        <taxon>Sphingobacteriales</taxon>
        <taxon>Sphingobacteriaceae</taxon>
        <taxon>Mucilaginibacter</taxon>
    </lineage>
</organism>
<keyword evidence="7" id="KW-1133">Transmembrane helix</keyword>
<dbReference type="PANTHER" id="PTHR43711">
    <property type="entry name" value="TWO-COMPONENT HISTIDINE KINASE"/>
    <property type="match status" value="1"/>
</dbReference>
<evidence type="ECO:0000256" key="7">
    <source>
        <dbReference type="SAM" id="Phobius"/>
    </source>
</evidence>
<accession>A0A223NZH0</accession>
<dbReference type="SUPFAM" id="SSF55874">
    <property type="entry name" value="ATPase domain of HSP90 chaperone/DNA topoisomerase II/histidine kinase"/>
    <property type="match status" value="1"/>
</dbReference>
<dbReference type="InterPro" id="IPR036890">
    <property type="entry name" value="HATPase_C_sf"/>
</dbReference>
<feature type="repeat" description="TPR" evidence="6">
    <location>
        <begin position="117"/>
        <end position="150"/>
    </location>
</feature>
<dbReference type="Proteomes" id="UP000215002">
    <property type="component" value="Chromosome"/>
</dbReference>
<dbReference type="Gene3D" id="3.30.565.10">
    <property type="entry name" value="Histidine kinase-like ATPase, C-terminal domain"/>
    <property type="match status" value="1"/>
</dbReference>
<protein>
    <recommendedName>
        <fullName evidence="2">histidine kinase</fullName>
        <ecNumber evidence="2">2.7.13.3</ecNumber>
    </recommendedName>
</protein>
<evidence type="ECO:0000313" key="10">
    <source>
        <dbReference type="EMBL" id="ASU35216.1"/>
    </source>
</evidence>
<evidence type="ECO:0000256" key="2">
    <source>
        <dbReference type="ARBA" id="ARBA00012438"/>
    </source>
</evidence>
<keyword evidence="4" id="KW-0418">Kinase</keyword>
<evidence type="ECO:0000256" key="5">
    <source>
        <dbReference type="ARBA" id="ARBA00023012"/>
    </source>
</evidence>
<feature type="chain" id="PRO_5013302132" description="histidine kinase" evidence="8">
    <location>
        <begin position="22"/>
        <end position="638"/>
    </location>
</feature>
<keyword evidence="7" id="KW-0472">Membrane</keyword>
<dbReference type="PROSITE" id="PS50109">
    <property type="entry name" value="HIS_KIN"/>
    <property type="match status" value="1"/>
</dbReference>
<dbReference type="Gene3D" id="1.25.40.10">
    <property type="entry name" value="Tetratricopeptide repeat domain"/>
    <property type="match status" value="2"/>
</dbReference>
<keyword evidence="7" id="KW-0812">Transmembrane</keyword>
<dbReference type="Pfam" id="PF13181">
    <property type="entry name" value="TPR_8"/>
    <property type="match status" value="2"/>
</dbReference>
<dbReference type="InterPro" id="IPR019734">
    <property type="entry name" value="TPR_rpt"/>
</dbReference>
<comment type="catalytic activity">
    <reaction evidence="1">
        <text>ATP + protein L-histidine = ADP + protein N-phospho-L-histidine.</text>
        <dbReference type="EC" id="2.7.13.3"/>
    </reaction>
</comment>
<dbReference type="OrthoDB" id="9810447at2"/>
<evidence type="ECO:0000256" key="1">
    <source>
        <dbReference type="ARBA" id="ARBA00000085"/>
    </source>
</evidence>
<dbReference type="InterPro" id="IPR004358">
    <property type="entry name" value="Sig_transdc_His_kin-like_C"/>
</dbReference>
<evidence type="ECO:0000256" key="8">
    <source>
        <dbReference type="SAM" id="SignalP"/>
    </source>
</evidence>
<dbReference type="Pfam" id="PF02518">
    <property type="entry name" value="HATPase_c"/>
    <property type="match status" value="1"/>
</dbReference>
<evidence type="ECO:0000256" key="6">
    <source>
        <dbReference type="PROSITE-ProRule" id="PRU00339"/>
    </source>
</evidence>
<keyword evidence="6" id="KW-0802">TPR repeat</keyword>
<dbReference type="InterPro" id="IPR011990">
    <property type="entry name" value="TPR-like_helical_dom_sf"/>
</dbReference>
<sequence>MRVFILSLSLLLIFKISVAQMAAGGRSRSADTTAEYTQIDSLNNTAYNIYLTTPDAARKLAEDALLRSQKVEYELGKGRSFYNIGLIYWSQSYYTVSLFYLNSAINHLPVTRPLYLSDCFNALGRTYADLGNYNEAIVNLDKALRLSGKDSGRLAEVFSEKAYVYCALKNYNKAIADARYALQLNSKINATGNIAVLYARLGTIYRLKKDYPSALKHDSISYVMSKVMLNNRLRAKLYTEYAVVYKELNKYDLAISYAKRGVSLADSIGVFDAEKEGYKVLVGSYELKNDLRSALIYQKRYAGISDSVTALARQKTVRLIQNYHTLNSKLNDIKLMEISDRENKSKIKAQNRLILILLLSLLVLVSVLFVTFYLYKQKNLLSNKLRKQHSALSAQKELIEVQAANLQSVNGLKDKLLTVIGHDLRTPVANMGNIIEMFNDGYLTAAEVSDLMIEIGPVIKGAELTLLNLTEWAGSQIKGRNINSTNVDVFLLGVEMEQTFMHQLQIKSISFVNNAYAGRAVLADENHIKVILRNLVSNAIKFTGNNGNITLATQFENNTIIISISDTGKGMNLNEIERLFSINTHFSHSGTSGESGTGIGLLLCKELVELNGGKLAVRSAVGKGSTFYFNLPLIQAYV</sequence>
<keyword evidence="8" id="KW-0732">Signal</keyword>
<keyword evidence="5" id="KW-0902">Two-component regulatory system</keyword>
<dbReference type="PROSITE" id="PS50005">
    <property type="entry name" value="TPR"/>
    <property type="match status" value="1"/>
</dbReference>
<dbReference type="InterPro" id="IPR005467">
    <property type="entry name" value="His_kinase_dom"/>
</dbReference>
<dbReference type="EMBL" id="CP022743">
    <property type="protein sequence ID" value="ASU35216.1"/>
    <property type="molecule type" value="Genomic_DNA"/>
</dbReference>